<comment type="caution">
    <text evidence="1">The sequence shown here is derived from an EMBL/GenBank/DDBJ whole genome shotgun (WGS) entry which is preliminary data.</text>
</comment>
<evidence type="ECO:0000313" key="1">
    <source>
        <dbReference type="EMBL" id="STR40265.1"/>
    </source>
</evidence>
<sequence>MSPIFILDNSSAPARYGITASLWANRLGLPLWSLRPDFAGDVPDSHQHVIRAGYCVTSGLWAQRYAA</sequence>
<evidence type="ECO:0000313" key="2">
    <source>
        <dbReference type="Proteomes" id="UP000255050"/>
    </source>
</evidence>
<gene>
    <name evidence="1" type="ORF">NCTC11694_01418</name>
</gene>
<name>A0A7H4LVT9_9ENTR</name>
<protein>
    <submittedName>
        <fullName evidence="1">CTP synthase</fullName>
    </submittedName>
</protein>
<dbReference type="EMBL" id="UGJR01000002">
    <property type="protein sequence ID" value="STR40265.1"/>
    <property type="molecule type" value="Genomic_DNA"/>
</dbReference>
<organism evidence="1 2">
    <name type="scientific">Klebsiella michiganensis</name>
    <dbReference type="NCBI Taxonomy" id="1134687"/>
    <lineage>
        <taxon>Bacteria</taxon>
        <taxon>Pseudomonadati</taxon>
        <taxon>Pseudomonadota</taxon>
        <taxon>Gammaproteobacteria</taxon>
        <taxon>Enterobacterales</taxon>
        <taxon>Enterobacteriaceae</taxon>
        <taxon>Klebsiella/Raoultella group</taxon>
        <taxon>Klebsiella</taxon>
    </lineage>
</organism>
<reference evidence="1 2" key="1">
    <citation type="submission" date="2018-06" db="EMBL/GenBank/DDBJ databases">
        <authorList>
            <consortium name="Pathogen Informatics"/>
            <person name="Doyle S."/>
        </authorList>
    </citation>
    <scope>NUCLEOTIDE SEQUENCE [LARGE SCALE GENOMIC DNA]</scope>
    <source>
        <strain evidence="1 2">NCTC11694</strain>
    </source>
</reference>
<accession>A0A7H4LVT9</accession>
<dbReference type="AlphaFoldDB" id="A0A7H4LVT9"/>
<proteinExistence type="predicted"/>
<dbReference type="Proteomes" id="UP000255050">
    <property type="component" value="Unassembled WGS sequence"/>
</dbReference>